<feature type="signal peptide" evidence="1">
    <location>
        <begin position="1"/>
        <end position="20"/>
    </location>
</feature>
<evidence type="ECO:0000256" key="1">
    <source>
        <dbReference type="SAM" id="SignalP"/>
    </source>
</evidence>
<keyword evidence="3" id="KW-1185">Reference proteome</keyword>
<organism evidence="2 3">
    <name type="scientific">Pseudohalocynthiibacter aestuariivivens</name>
    <dbReference type="NCBI Taxonomy" id="1591409"/>
    <lineage>
        <taxon>Bacteria</taxon>
        <taxon>Pseudomonadati</taxon>
        <taxon>Pseudomonadota</taxon>
        <taxon>Alphaproteobacteria</taxon>
        <taxon>Rhodobacterales</taxon>
        <taxon>Paracoccaceae</taxon>
        <taxon>Pseudohalocynthiibacter</taxon>
    </lineage>
</organism>
<gene>
    <name evidence="2" type="ORF">ACFFUT_00445</name>
</gene>
<name>A0ABV5JBI2_9RHOB</name>
<dbReference type="RefSeq" id="WP_213888520.1">
    <property type="nucleotide sequence ID" value="NZ_JAGFNU010000004.1"/>
</dbReference>
<protein>
    <submittedName>
        <fullName evidence="2">DUF6134 family protein</fullName>
    </submittedName>
</protein>
<evidence type="ECO:0000313" key="3">
    <source>
        <dbReference type="Proteomes" id="UP001589683"/>
    </source>
</evidence>
<comment type="caution">
    <text evidence="2">The sequence shown here is derived from an EMBL/GenBank/DDBJ whole genome shotgun (WGS) entry which is preliminary data.</text>
</comment>
<evidence type="ECO:0000313" key="2">
    <source>
        <dbReference type="EMBL" id="MFB9230251.1"/>
    </source>
</evidence>
<keyword evidence="1" id="KW-0732">Signal</keyword>
<proteinExistence type="predicted"/>
<dbReference type="Proteomes" id="UP001589683">
    <property type="component" value="Unassembled WGS sequence"/>
</dbReference>
<feature type="chain" id="PRO_5046948298" evidence="1">
    <location>
        <begin position="21"/>
        <end position="197"/>
    </location>
</feature>
<dbReference type="EMBL" id="JBHMEA010000006">
    <property type="protein sequence ID" value="MFB9230251.1"/>
    <property type="molecule type" value="Genomic_DNA"/>
</dbReference>
<dbReference type="Pfam" id="PF19630">
    <property type="entry name" value="DUF6134"/>
    <property type="match status" value="1"/>
</dbReference>
<sequence length="197" mass="21238">MRILTLITGLAIAFAAPLNAASIPASGQLNFDVVRKGKDIGDHSYRFSGSPGSFSVTVSTDVIVRVPLIRIAAYRFEHSSVEIWRGGELQTLVSTTNDDGTPHELNTGNQGPLPASLWNGDIVRSGQLMNTIDGTIMSVRVADLGSENVPVNGGNLNAHHYRISGGLERDLWYDENGNLARVAFKAEDGSTVTYIRK</sequence>
<accession>A0ABV5JBI2</accession>
<dbReference type="InterPro" id="IPR045767">
    <property type="entry name" value="DUF6134"/>
</dbReference>
<reference evidence="2 3" key="1">
    <citation type="submission" date="2024-09" db="EMBL/GenBank/DDBJ databases">
        <authorList>
            <person name="Sun Q."/>
            <person name="Mori K."/>
        </authorList>
    </citation>
    <scope>NUCLEOTIDE SEQUENCE [LARGE SCALE GENOMIC DNA]</scope>
    <source>
        <strain evidence="2 3">CECT 8726</strain>
    </source>
</reference>